<keyword evidence="9" id="KW-0723">Serine/threonine-protein kinase</keyword>
<evidence type="ECO:0000259" key="8">
    <source>
        <dbReference type="PROSITE" id="PS50011"/>
    </source>
</evidence>
<dbReference type="EMBL" id="MAXA01000114">
    <property type="protein sequence ID" value="OHV36762.1"/>
    <property type="molecule type" value="Genomic_DNA"/>
</dbReference>
<protein>
    <submittedName>
        <fullName evidence="9">Serine/threonine protein kinase</fullName>
    </submittedName>
</protein>
<keyword evidence="4 6" id="KW-0067">ATP-binding</keyword>
<keyword evidence="1 5" id="KW-0853">WD repeat</keyword>
<evidence type="ECO:0000256" key="3">
    <source>
        <dbReference type="ARBA" id="ARBA00022741"/>
    </source>
</evidence>
<dbReference type="InterPro" id="IPR008271">
    <property type="entry name" value="Ser/Thr_kinase_AS"/>
</dbReference>
<dbReference type="PROSITE" id="PS50294">
    <property type="entry name" value="WD_REPEATS_REGION"/>
    <property type="match status" value="7"/>
</dbReference>
<feature type="binding site" evidence="6">
    <location>
        <position position="44"/>
    </location>
    <ligand>
        <name>ATP</name>
        <dbReference type="ChEBI" id="CHEBI:30616"/>
    </ligand>
</feature>
<keyword evidence="7" id="KW-0812">Transmembrane</keyword>
<feature type="repeat" description="WD" evidence="5">
    <location>
        <begin position="474"/>
        <end position="515"/>
    </location>
</feature>
<dbReference type="InterPro" id="IPR019775">
    <property type="entry name" value="WD40_repeat_CS"/>
</dbReference>
<dbReference type="PRINTS" id="PR00320">
    <property type="entry name" value="GPROTEINBRPT"/>
</dbReference>
<dbReference type="SMART" id="SM00320">
    <property type="entry name" value="WD40"/>
    <property type="match status" value="7"/>
</dbReference>
<dbReference type="PROSITE" id="PS50011">
    <property type="entry name" value="PROTEIN_KINASE_DOM"/>
    <property type="match status" value="1"/>
</dbReference>
<dbReference type="Pfam" id="PF00069">
    <property type="entry name" value="Pkinase"/>
    <property type="match status" value="1"/>
</dbReference>
<dbReference type="InterPro" id="IPR000719">
    <property type="entry name" value="Prot_kinase_dom"/>
</dbReference>
<feature type="repeat" description="WD" evidence="5">
    <location>
        <begin position="566"/>
        <end position="599"/>
    </location>
</feature>
<dbReference type="PROSITE" id="PS00678">
    <property type="entry name" value="WD_REPEATS_1"/>
    <property type="match status" value="5"/>
</dbReference>
<dbReference type="Pfam" id="PF00400">
    <property type="entry name" value="WD40"/>
    <property type="match status" value="7"/>
</dbReference>
<dbReference type="GO" id="GO:0004674">
    <property type="term" value="F:protein serine/threonine kinase activity"/>
    <property type="evidence" value="ECO:0007669"/>
    <property type="project" value="UniProtKB-KW"/>
</dbReference>
<name>A0A1S1QUM5_9ACTN</name>
<gene>
    <name evidence="9" type="ORF">BBK14_14390</name>
</gene>
<dbReference type="SMART" id="SM00220">
    <property type="entry name" value="S_TKc"/>
    <property type="match status" value="1"/>
</dbReference>
<dbReference type="SUPFAM" id="SSF56112">
    <property type="entry name" value="Protein kinase-like (PK-like)"/>
    <property type="match status" value="1"/>
</dbReference>
<proteinExistence type="predicted"/>
<dbReference type="InterPro" id="IPR015943">
    <property type="entry name" value="WD40/YVTN_repeat-like_dom_sf"/>
</dbReference>
<keyword evidence="2" id="KW-0677">Repeat</keyword>
<dbReference type="PROSITE" id="PS00107">
    <property type="entry name" value="PROTEIN_KINASE_ATP"/>
    <property type="match status" value="1"/>
</dbReference>
<dbReference type="PANTHER" id="PTHR45333">
    <property type="entry name" value="MEMBRANE PROTEIN-RELATED"/>
    <property type="match status" value="1"/>
</dbReference>
<evidence type="ECO:0000313" key="10">
    <source>
        <dbReference type="Proteomes" id="UP000179769"/>
    </source>
</evidence>
<evidence type="ECO:0000256" key="6">
    <source>
        <dbReference type="PROSITE-ProRule" id="PRU10141"/>
    </source>
</evidence>
<keyword evidence="9" id="KW-0418">Kinase</keyword>
<evidence type="ECO:0000313" key="9">
    <source>
        <dbReference type="EMBL" id="OHV36762.1"/>
    </source>
</evidence>
<dbReference type="PANTHER" id="PTHR45333:SF1">
    <property type="entry name" value="CHROMOSOME UNDETERMINED SCAFFOLD_625, WHOLE GENOME SHOTGUN SEQUENCE"/>
    <property type="match status" value="1"/>
</dbReference>
<reference evidence="10" key="1">
    <citation type="submission" date="2016-07" db="EMBL/GenBank/DDBJ databases">
        <title>Frankia sp. NRRL B-16219 Genome sequencing.</title>
        <authorList>
            <person name="Ghodhbane-Gtari F."/>
            <person name="Swanson E."/>
            <person name="Gueddou A."/>
            <person name="Louati M."/>
            <person name="Nouioui I."/>
            <person name="Hezbri K."/>
            <person name="Abebe-Akele F."/>
            <person name="Simpson S."/>
            <person name="Morris K."/>
            <person name="Thomas K."/>
            <person name="Gtari M."/>
            <person name="Tisa L.S."/>
        </authorList>
    </citation>
    <scope>NUCLEOTIDE SEQUENCE [LARGE SCALE GENOMIC DNA]</scope>
    <source>
        <strain evidence="10">NRRL B-16219</strain>
    </source>
</reference>
<dbReference type="OrthoDB" id="951193at2"/>
<evidence type="ECO:0000256" key="4">
    <source>
        <dbReference type="ARBA" id="ARBA00022840"/>
    </source>
</evidence>
<dbReference type="SUPFAM" id="SSF50978">
    <property type="entry name" value="WD40 repeat-like"/>
    <property type="match status" value="1"/>
</dbReference>
<dbReference type="CDD" id="cd00200">
    <property type="entry name" value="WD40"/>
    <property type="match status" value="1"/>
</dbReference>
<sequence>MIVDRARVAAALPGYELGGQLGAGAFGLVLAGRHRGLDRPAAIKVLAAGPDGETGGFAAEAQLLAALDHPHVVRVHDYVEADDLHLIVMELLGGGTLTVRRKTEISPEGACAVGLAVAAALACAHGRGVLHRDIKPDNILFDTAGLLKVADFGIAKIVEGSAATASQVAGTPAYMAPEQILAGRLGPATDLYALGCVLYQLLAGTLPFDPAPSMHALLQHHLNTLPVPPAGVPAPLAAVVMQALAKEPADRPPSAHAFALDLARAAAVVYGPGWTARAGIGLRLDDDIRAAADHPPQLTPATPGTPLVLAAAPADPGHEVTSAGNVNGDQAHDAIRLVDAALGIHPQPDPPAGPSEPTTVMDGAVLAAAASAGRSRPWRRWFRRPRIVAPLAVLAVAAITAAALAIAAGPRSGSPTAPTRPTPLGQPLTGHTDWVGPVAFSPDGRTLASGSADHTVRLLDLTDRTRPTPLGQPLTGPTDWVLSGAFSLDGRTLATGGADHTVRLWDLTDRTHLTPLGQPLTGHTNWVLSVAFSPDGRTLASGSTDRTVRLWDLTDRAHPAPLGQPLTGPTNWVGSVVFSPDGRTLATGGADTTVRLWDVTDRAHPVPLGQPLTGPTSAVGSVVFSPDGRTLASGSADRTVRLWDVTDRAHPVPLGQPLIGHTDRVLSVVFSPDGRTLATGGADTTVRLWDVTDRAHLTPLGQPLIGHTDRVLSVVFSPDGRTLATGSADTTVRLWRIR</sequence>
<dbReference type="InterPro" id="IPR036322">
    <property type="entry name" value="WD40_repeat_dom_sf"/>
</dbReference>
<dbReference type="AlphaFoldDB" id="A0A1S1QUM5"/>
<dbReference type="InterPro" id="IPR011009">
    <property type="entry name" value="Kinase-like_dom_sf"/>
</dbReference>
<feature type="repeat" description="WD" evidence="5">
    <location>
        <begin position="704"/>
        <end position="738"/>
    </location>
</feature>
<keyword evidence="10" id="KW-1185">Reference proteome</keyword>
<keyword evidence="7" id="KW-0472">Membrane</keyword>
<feature type="transmembrane region" description="Helical" evidence="7">
    <location>
        <begin position="387"/>
        <end position="408"/>
    </location>
</feature>
<dbReference type="GO" id="GO:0005524">
    <property type="term" value="F:ATP binding"/>
    <property type="evidence" value="ECO:0007669"/>
    <property type="project" value="UniProtKB-UniRule"/>
</dbReference>
<feature type="domain" description="Protein kinase" evidence="8">
    <location>
        <begin position="15"/>
        <end position="263"/>
    </location>
</feature>
<evidence type="ECO:0000256" key="1">
    <source>
        <dbReference type="ARBA" id="ARBA00022574"/>
    </source>
</evidence>
<dbReference type="InterPro" id="IPR020472">
    <property type="entry name" value="WD40_PAC1"/>
</dbReference>
<evidence type="ECO:0000256" key="2">
    <source>
        <dbReference type="ARBA" id="ARBA00022737"/>
    </source>
</evidence>
<dbReference type="Proteomes" id="UP000179769">
    <property type="component" value="Unassembled WGS sequence"/>
</dbReference>
<evidence type="ECO:0000256" key="5">
    <source>
        <dbReference type="PROSITE-ProRule" id="PRU00221"/>
    </source>
</evidence>
<dbReference type="PROSITE" id="PS50082">
    <property type="entry name" value="WD_REPEATS_2"/>
    <property type="match status" value="7"/>
</dbReference>
<feature type="repeat" description="WD" evidence="5">
    <location>
        <begin position="658"/>
        <end position="699"/>
    </location>
</feature>
<dbReference type="Gene3D" id="2.130.10.10">
    <property type="entry name" value="YVTN repeat-like/Quinoprotein amine dehydrogenase"/>
    <property type="match status" value="3"/>
</dbReference>
<feature type="repeat" description="WD" evidence="5">
    <location>
        <begin position="612"/>
        <end position="645"/>
    </location>
</feature>
<feature type="repeat" description="WD" evidence="5">
    <location>
        <begin position="428"/>
        <end position="469"/>
    </location>
</feature>
<feature type="repeat" description="WD" evidence="5">
    <location>
        <begin position="520"/>
        <end position="553"/>
    </location>
</feature>
<keyword evidence="7" id="KW-1133">Transmembrane helix</keyword>
<dbReference type="PROSITE" id="PS00108">
    <property type="entry name" value="PROTEIN_KINASE_ST"/>
    <property type="match status" value="1"/>
</dbReference>
<accession>A0A1S1QUM5</accession>
<evidence type="ECO:0000256" key="7">
    <source>
        <dbReference type="SAM" id="Phobius"/>
    </source>
</evidence>
<dbReference type="InterPro" id="IPR001680">
    <property type="entry name" value="WD40_rpt"/>
</dbReference>
<organism evidence="9 10">
    <name type="scientific">Parafrankia soli</name>
    <dbReference type="NCBI Taxonomy" id="2599596"/>
    <lineage>
        <taxon>Bacteria</taxon>
        <taxon>Bacillati</taxon>
        <taxon>Actinomycetota</taxon>
        <taxon>Actinomycetes</taxon>
        <taxon>Frankiales</taxon>
        <taxon>Frankiaceae</taxon>
        <taxon>Parafrankia</taxon>
    </lineage>
</organism>
<comment type="caution">
    <text evidence="9">The sequence shown here is derived from an EMBL/GenBank/DDBJ whole genome shotgun (WGS) entry which is preliminary data.</text>
</comment>
<keyword evidence="9" id="KW-0808">Transferase</keyword>
<dbReference type="RefSeq" id="WP_071061842.1">
    <property type="nucleotide sequence ID" value="NZ_MAXA01000114.1"/>
</dbReference>
<dbReference type="Gene3D" id="1.10.510.10">
    <property type="entry name" value="Transferase(Phosphotransferase) domain 1"/>
    <property type="match status" value="1"/>
</dbReference>
<dbReference type="InterPro" id="IPR017441">
    <property type="entry name" value="Protein_kinase_ATP_BS"/>
</dbReference>
<keyword evidence="3 6" id="KW-0547">Nucleotide-binding</keyword>
<dbReference type="CDD" id="cd14014">
    <property type="entry name" value="STKc_PknB_like"/>
    <property type="match status" value="1"/>
</dbReference>